<sequence length="242" mass="28621">MDITVSVVTPTYNRRAFIPTLIQIYKNQTYPKEKMEWIILDDGRDKVNDLFEEASKTIPNLRYLSHPEKMRIGAKRNRLNREAKGEIIVAMDDDDYYPADRIKTVVQSFTKYPRVDLAGSSEMYLYYKDTKKIYVMGPYHTNHATNGTMAWRKRYSDKHQYDEYVTKAEEVSFLDNYQHQMIQLDPKKTILVICHTDNTVDKHTLREEHLSSSVKAKEKMRETGYKLEDFVKEASLRLFYCT</sequence>
<evidence type="ECO:0000313" key="2">
    <source>
        <dbReference type="EMBL" id="QHU20771.1"/>
    </source>
</evidence>
<dbReference type="Pfam" id="PF00535">
    <property type="entry name" value="Glycos_transf_2"/>
    <property type="match status" value="1"/>
</dbReference>
<protein>
    <recommendedName>
        <fullName evidence="1">Glycosyltransferase 2-like domain-containing protein</fullName>
    </recommendedName>
</protein>
<accession>A0A6C0KU76</accession>
<dbReference type="InterPro" id="IPR001173">
    <property type="entry name" value="Glyco_trans_2-like"/>
</dbReference>
<dbReference type="Gene3D" id="3.90.550.10">
    <property type="entry name" value="Spore Coat Polysaccharide Biosynthesis Protein SpsA, Chain A"/>
    <property type="match status" value="1"/>
</dbReference>
<dbReference type="EMBL" id="MN740973">
    <property type="protein sequence ID" value="QHU20771.1"/>
    <property type="molecule type" value="Genomic_DNA"/>
</dbReference>
<proteinExistence type="predicted"/>
<dbReference type="CDD" id="cd00761">
    <property type="entry name" value="Glyco_tranf_GTA_type"/>
    <property type="match status" value="1"/>
</dbReference>
<dbReference type="PANTHER" id="PTHR22916">
    <property type="entry name" value="GLYCOSYLTRANSFERASE"/>
    <property type="match status" value="1"/>
</dbReference>
<organism evidence="2">
    <name type="scientific">viral metagenome</name>
    <dbReference type="NCBI Taxonomy" id="1070528"/>
    <lineage>
        <taxon>unclassified sequences</taxon>
        <taxon>metagenomes</taxon>
        <taxon>organismal metagenomes</taxon>
    </lineage>
</organism>
<dbReference type="AlphaFoldDB" id="A0A6C0KU76"/>
<name>A0A6C0KU76_9ZZZZ</name>
<feature type="domain" description="Glycosyltransferase 2-like" evidence="1">
    <location>
        <begin position="6"/>
        <end position="121"/>
    </location>
</feature>
<evidence type="ECO:0000259" key="1">
    <source>
        <dbReference type="Pfam" id="PF00535"/>
    </source>
</evidence>
<reference evidence="2" key="1">
    <citation type="journal article" date="2020" name="Nature">
        <title>Giant virus diversity and host interactions through global metagenomics.</title>
        <authorList>
            <person name="Schulz F."/>
            <person name="Roux S."/>
            <person name="Paez-Espino D."/>
            <person name="Jungbluth S."/>
            <person name="Walsh D.A."/>
            <person name="Denef V.J."/>
            <person name="McMahon K.D."/>
            <person name="Konstantinidis K.T."/>
            <person name="Eloe-Fadrosh E.A."/>
            <person name="Kyrpides N.C."/>
            <person name="Woyke T."/>
        </authorList>
    </citation>
    <scope>NUCLEOTIDE SEQUENCE</scope>
    <source>
        <strain evidence="2">GVMAG-S-3300013093-109</strain>
    </source>
</reference>
<dbReference type="InterPro" id="IPR029044">
    <property type="entry name" value="Nucleotide-diphossugar_trans"/>
</dbReference>
<dbReference type="SUPFAM" id="SSF53448">
    <property type="entry name" value="Nucleotide-diphospho-sugar transferases"/>
    <property type="match status" value="1"/>
</dbReference>